<reference evidence="2 3" key="1">
    <citation type="submission" date="2018-08" db="EMBL/GenBank/DDBJ databases">
        <title>A genome reference for cultivated species of the human gut microbiota.</title>
        <authorList>
            <person name="Zou Y."/>
            <person name="Xue W."/>
            <person name="Luo G."/>
        </authorList>
    </citation>
    <scope>NUCLEOTIDE SEQUENCE [LARGE SCALE GENOMIC DNA]</scope>
    <source>
        <strain evidence="2 3">AF36-2BH</strain>
    </source>
</reference>
<proteinExistence type="predicted"/>
<gene>
    <name evidence="2" type="ORF">DW001_05075</name>
</gene>
<dbReference type="SUPFAM" id="SSF51735">
    <property type="entry name" value="NAD(P)-binding Rossmann-fold domains"/>
    <property type="match status" value="1"/>
</dbReference>
<organism evidence="2 3">
    <name type="scientific">Agathobacter rectalis</name>
    <dbReference type="NCBI Taxonomy" id="39491"/>
    <lineage>
        <taxon>Bacteria</taxon>
        <taxon>Bacillati</taxon>
        <taxon>Bacillota</taxon>
        <taxon>Clostridia</taxon>
        <taxon>Lachnospirales</taxon>
        <taxon>Lachnospiraceae</taxon>
        <taxon>Agathobacter</taxon>
    </lineage>
</organism>
<dbReference type="Gene3D" id="3.40.50.720">
    <property type="entry name" value="NAD(P)-binding Rossmann-like Domain"/>
    <property type="match status" value="1"/>
</dbReference>
<dbReference type="Pfam" id="PF01370">
    <property type="entry name" value="Epimerase"/>
    <property type="match status" value="1"/>
</dbReference>
<dbReference type="RefSeq" id="WP_118375157.1">
    <property type="nucleotide sequence ID" value="NZ_QRPB01000004.1"/>
</dbReference>
<evidence type="ECO:0000313" key="3">
    <source>
        <dbReference type="Proteomes" id="UP000266698"/>
    </source>
</evidence>
<dbReference type="EMBL" id="QRPB01000004">
    <property type="protein sequence ID" value="RHL81456.1"/>
    <property type="molecule type" value="Genomic_DNA"/>
</dbReference>
<dbReference type="Proteomes" id="UP000266698">
    <property type="component" value="Unassembled WGS sequence"/>
</dbReference>
<sequence length="354" mass="42121">MKILVLGGTGAMGTSLVDLLSKNNENDVIVTTRQKIYSTKKNLKYVTGNAMDFEFIKQLINEVYDAIIDYMVYEVDDLENRLSFYLTWTKQYFFFSSCRCFADSNCPINEKSSKLIDACNDTYYLNSNEYAIKKCREEELFKKIKRKNWTIVRPYITYNINRLQLGTFEKEQWLKKVLCDKEIIFPMDIGEKYTTITYGEDVSKLVIKLIGNKKAYGESINITTSEYHKWNEILQYYKTIIENKTGKKIKIKYINNSDSLSKVWKPEQIKYDRLYNRIFSNDKLYSIVGEYEFKKVFEGLEGCVSQFIENPTWIEDKNWRFEGWYDRKTKNFTRLSEIKGVKSKIKYILYRFLI</sequence>
<protein>
    <submittedName>
        <fullName evidence="2">NAD-dependent epimerase/dehydratase family protein</fullName>
    </submittedName>
</protein>
<dbReference type="InterPro" id="IPR001509">
    <property type="entry name" value="Epimerase_deHydtase"/>
</dbReference>
<evidence type="ECO:0000259" key="1">
    <source>
        <dbReference type="Pfam" id="PF01370"/>
    </source>
</evidence>
<name>A0A396FV27_9FIRM</name>
<dbReference type="AlphaFoldDB" id="A0A396FV27"/>
<evidence type="ECO:0000313" key="2">
    <source>
        <dbReference type="EMBL" id="RHL81456.1"/>
    </source>
</evidence>
<comment type="caution">
    <text evidence="2">The sequence shown here is derived from an EMBL/GenBank/DDBJ whole genome shotgun (WGS) entry which is preliminary data.</text>
</comment>
<dbReference type="InterPro" id="IPR036291">
    <property type="entry name" value="NAD(P)-bd_dom_sf"/>
</dbReference>
<feature type="domain" description="NAD-dependent epimerase/dehydratase" evidence="1">
    <location>
        <begin position="3"/>
        <end position="69"/>
    </location>
</feature>
<accession>A0A396FV27</accession>